<organism evidence="3 4">
    <name type="scientific">Oceanococcus atlanticus</name>
    <dbReference type="NCBI Taxonomy" id="1317117"/>
    <lineage>
        <taxon>Bacteria</taxon>
        <taxon>Pseudomonadati</taxon>
        <taxon>Pseudomonadota</taxon>
        <taxon>Gammaproteobacteria</taxon>
        <taxon>Chromatiales</taxon>
        <taxon>Oceanococcaceae</taxon>
        <taxon>Oceanococcus</taxon>
    </lineage>
</organism>
<proteinExistence type="predicted"/>
<gene>
    <name evidence="3" type="ORF">ATO7_03070</name>
</gene>
<accession>A0A1Y1SGN5</accession>
<keyword evidence="4" id="KW-1185">Reference proteome</keyword>
<dbReference type="STRING" id="1317117.ATO7_03070"/>
<sequence length="165" mass="17087">MTIVRLPGRQHGAALIVGLLLLIVVTLVAISGIKSTSIQTAISTNMQERMLTYQTAESLIRQIVNEANDPAPPAAGTPHILNDAIQKSLLAVPETVPRTIGQAPTGVNADATVAFLGDGKALGYSIGGNATGFVYLVDSISNMPAANTQTNNQQGLMRIGPAASN</sequence>
<protein>
    <recommendedName>
        <fullName evidence="2">Type 4 fimbrial biogenesis protein PilX N-terminal domain-containing protein</fullName>
    </recommendedName>
</protein>
<dbReference type="EMBL" id="AQQV01000001">
    <property type="protein sequence ID" value="ORE88823.1"/>
    <property type="molecule type" value="Genomic_DNA"/>
</dbReference>
<evidence type="ECO:0000256" key="1">
    <source>
        <dbReference type="SAM" id="Phobius"/>
    </source>
</evidence>
<reference evidence="3 4" key="1">
    <citation type="submission" date="2013-04" db="EMBL/GenBank/DDBJ databases">
        <title>Oceanococcus atlanticus 22II-S10r2 Genome Sequencing.</title>
        <authorList>
            <person name="Lai Q."/>
            <person name="Li G."/>
            <person name="Shao Z."/>
        </authorList>
    </citation>
    <scope>NUCLEOTIDE SEQUENCE [LARGE SCALE GENOMIC DNA]</scope>
    <source>
        <strain evidence="3 4">22II-S10r2</strain>
    </source>
</reference>
<evidence type="ECO:0000259" key="2">
    <source>
        <dbReference type="Pfam" id="PF14341"/>
    </source>
</evidence>
<name>A0A1Y1SGN5_9GAMM</name>
<keyword evidence="1" id="KW-0472">Membrane</keyword>
<keyword evidence="1" id="KW-1133">Transmembrane helix</keyword>
<dbReference type="Pfam" id="PF14341">
    <property type="entry name" value="PilX_N"/>
    <property type="match status" value="1"/>
</dbReference>
<evidence type="ECO:0000313" key="3">
    <source>
        <dbReference type="EMBL" id="ORE88823.1"/>
    </source>
</evidence>
<dbReference type="Proteomes" id="UP000192342">
    <property type="component" value="Unassembled WGS sequence"/>
</dbReference>
<feature type="domain" description="Type 4 fimbrial biogenesis protein PilX N-terminal" evidence="2">
    <location>
        <begin position="12"/>
        <end position="58"/>
    </location>
</feature>
<evidence type="ECO:0000313" key="4">
    <source>
        <dbReference type="Proteomes" id="UP000192342"/>
    </source>
</evidence>
<dbReference type="AlphaFoldDB" id="A0A1Y1SGN5"/>
<comment type="caution">
    <text evidence="3">The sequence shown here is derived from an EMBL/GenBank/DDBJ whole genome shotgun (WGS) entry which is preliminary data.</text>
</comment>
<keyword evidence="1" id="KW-0812">Transmembrane</keyword>
<dbReference type="InterPro" id="IPR025746">
    <property type="entry name" value="PilX_N_dom"/>
</dbReference>
<feature type="transmembrane region" description="Helical" evidence="1">
    <location>
        <begin position="12"/>
        <end position="33"/>
    </location>
</feature>